<name>A0A8S3SKB9_MYTED</name>
<organism evidence="1 2">
    <name type="scientific">Mytilus edulis</name>
    <name type="common">Blue mussel</name>
    <dbReference type="NCBI Taxonomy" id="6550"/>
    <lineage>
        <taxon>Eukaryota</taxon>
        <taxon>Metazoa</taxon>
        <taxon>Spiralia</taxon>
        <taxon>Lophotrochozoa</taxon>
        <taxon>Mollusca</taxon>
        <taxon>Bivalvia</taxon>
        <taxon>Autobranchia</taxon>
        <taxon>Pteriomorphia</taxon>
        <taxon>Mytilida</taxon>
        <taxon>Mytiloidea</taxon>
        <taxon>Mytilidae</taxon>
        <taxon>Mytilinae</taxon>
        <taxon>Mytilus</taxon>
    </lineage>
</organism>
<dbReference type="Proteomes" id="UP000683360">
    <property type="component" value="Unassembled WGS sequence"/>
</dbReference>
<accession>A0A8S3SKB9</accession>
<evidence type="ECO:0000313" key="2">
    <source>
        <dbReference type="Proteomes" id="UP000683360"/>
    </source>
</evidence>
<comment type="caution">
    <text evidence="1">The sequence shown here is derived from an EMBL/GenBank/DDBJ whole genome shotgun (WGS) entry which is preliminary data.</text>
</comment>
<keyword evidence="2" id="KW-1185">Reference proteome</keyword>
<protein>
    <submittedName>
        <fullName evidence="1">Uncharacterized protein</fullName>
    </submittedName>
</protein>
<reference evidence="1" key="1">
    <citation type="submission" date="2021-03" db="EMBL/GenBank/DDBJ databases">
        <authorList>
            <person name="Bekaert M."/>
        </authorList>
    </citation>
    <scope>NUCLEOTIDE SEQUENCE</scope>
</reference>
<evidence type="ECO:0000313" key="1">
    <source>
        <dbReference type="EMBL" id="CAG2218412.1"/>
    </source>
</evidence>
<dbReference type="EMBL" id="CAJPWZ010001599">
    <property type="protein sequence ID" value="CAG2218412.1"/>
    <property type="molecule type" value="Genomic_DNA"/>
</dbReference>
<sequence length="288" mass="33152">MSKSKDESLRSYNYVCQKFGSKEMVRLRRHIYNIWDIINTEMDFIGSETDIRRSKTDFLISSGSAVEGLDMIGSDVDLMLLFNYIVVCTSEHDAENVAEINHVTTLIMDTDNTNPCYVLLRVPKNVPFKGFYFSKNISVPGFNLHTKGRDEYISSHQFKLDHLNMISRFGLRRFFLIPDELEIEVTNNVPFFVDSIIMTHFLKFLSNYHLGDFMSCIESLVSLEGNAETWYRLNIVGKRQITSAFLCLGVAHEMMGHLNKAHECFSTCVAQGKWNVTKADFRLSKLYA</sequence>
<dbReference type="AlphaFoldDB" id="A0A8S3SKB9"/>
<gene>
    <name evidence="1" type="ORF">MEDL_32117</name>
</gene>
<proteinExistence type="predicted"/>